<dbReference type="InterPro" id="IPR013324">
    <property type="entry name" value="RNA_pol_sigma_r3/r4-like"/>
</dbReference>
<keyword evidence="2" id="KW-0805">Transcription regulation</keyword>
<evidence type="ECO:0000256" key="6">
    <source>
        <dbReference type="SAM" id="MobiDB-lite"/>
    </source>
</evidence>
<protein>
    <submittedName>
        <fullName evidence="9">RNA polymerase sigma-70 factor (ECF subfamily)</fullName>
    </submittedName>
</protein>
<evidence type="ECO:0000259" key="7">
    <source>
        <dbReference type="Pfam" id="PF04542"/>
    </source>
</evidence>
<gene>
    <name evidence="9" type="ORF">CLV70_104235</name>
</gene>
<dbReference type="InterPro" id="IPR013249">
    <property type="entry name" value="RNA_pol_sigma70_r4_t2"/>
</dbReference>
<dbReference type="OrthoDB" id="4184921at2"/>
<dbReference type="CDD" id="cd06171">
    <property type="entry name" value="Sigma70_r4"/>
    <property type="match status" value="1"/>
</dbReference>
<feature type="domain" description="RNA polymerase sigma factor 70 region 4 type 2" evidence="8">
    <location>
        <begin position="103"/>
        <end position="153"/>
    </location>
</feature>
<keyword evidence="3" id="KW-0731">Sigma factor</keyword>
<dbReference type="InterPro" id="IPR007627">
    <property type="entry name" value="RNA_pol_sigma70_r2"/>
</dbReference>
<dbReference type="EMBL" id="PVZG01000004">
    <property type="protein sequence ID" value="PRY30683.1"/>
    <property type="molecule type" value="Genomic_DNA"/>
</dbReference>
<dbReference type="GO" id="GO:0016987">
    <property type="term" value="F:sigma factor activity"/>
    <property type="evidence" value="ECO:0007669"/>
    <property type="project" value="UniProtKB-KW"/>
</dbReference>
<dbReference type="InterPro" id="IPR039425">
    <property type="entry name" value="RNA_pol_sigma-70-like"/>
</dbReference>
<evidence type="ECO:0000256" key="4">
    <source>
        <dbReference type="ARBA" id="ARBA00023125"/>
    </source>
</evidence>
<name>A0A2T0SBI6_9ACTN</name>
<reference evidence="9 10" key="1">
    <citation type="submission" date="2018-03" db="EMBL/GenBank/DDBJ databases">
        <title>Genomic Encyclopedia of Archaeal and Bacterial Type Strains, Phase II (KMG-II): from individual species to whole genera.</title>
        <authorList>
            <person name="Goeker M."/>
        </authorList>
    </citation>
    <scope>NUCLEOTIDE SEQUENCE [LARGE SCALE GENOMIC DNA]</scope>
    <source>
        <strain evidence="9 10">DSM 45348</strain>
    </source>
</reference>
<dbReference type="GO" id="GO:0006352">
    <property type="term" value="P:DNA-templated transcription initiation"/>
    <property type="evidence" value="ECO:0007669"/>
    <property type="project" value="InterPro"/>
</dbReference>
<dbReference type="RefSeq" id="WP_106126298.1">
    <property type="nucleotide sequence ID" value="NZ_PVZG01000004.1"/>
</dbReference>
<organism evidence="9 10">
    <name type="scientific">Pseudosporangium ferrugineum</name>
    <dbReference type="NCBI Taxonomy" id="439699"/>
    <lineage>
        <taxon>Bacteria</taxon>
        <taxon>Bacillati</taxon>
        <taxon>Actinomycetota</taxon>
        <taxon>Actinomycetes</taxon>
        <taxon>Micromonosporales</taxon>
        <taxon>Micromonosporaceae</taxon>
        <taxon>Pseudosporangium</taxon>
    </lineage>
</organism>
<dbReference type="InterPro" id="IPR013325">
    <property type="entry name" value="RNA_pol_sigma_r2"/>
</dbReference>
<dbReference type="Pfam" id="PF04542">
    <property type="entry name" value="Sigma70_r2"/>
    <property type="match status" value="1"/>
</dbReference>
<keyword evidence="4" id="KW-0238">DNA-binding</keyword>
<keyword evidence="5" id="KW-0804">Transcription</keyword>
<evidence type="ECO:0000256" key="5">
    <source>
        <dbReference type="ARBA" id="ARBA00023163"/>
    </source>
</evidence>
<proteinExistence type="inferred from homology"/>
<dbReference type="Proteomes" id="UP000239209">
    <property type="component" value="Unassembled WGS sequence"/>
</dbReference>
<feature type="domain" description="RNA polymerase sigma-70 region 2" evidence="7">
    <location>
        <begin position="9"/>
        <end position="72"/>
    </location>
</feature>
<sequence>MTEEQFRALFAANFEDVWSFVRRRVGTDADADDVTADTFSIAWRRREQVPEDFERPWLFRTAHNVLTNLRRSSLRERRLHLRIAAVDPPEVAYESVAEVDGVLWAALAALPRKDRDLLLMRAWDGLEVAGIAAVLGVSAATVSSRLYKARERLHREIARRDRPGGGDVQGRSHGKGNVHR</sequence>
<keyword evidence="10" id="KW-1185">Reference proteome</keyword>
<evidence type="ECO:0000259" key="8">
    <source>
        <dbReference type="Pfam" id="PF08281"/>
    </source>
</evidence>
<evidence type="ECO:0000256" key="2">
    <source>
        <dbReference type="ARBA" id="ARBA00023015"/>
    </source>
</evidence>
<dbReference type="NCBIfam" id="TIGR02937">
    <property type="entry name" value="sigma70-ECF"/>
    <property type="match status" value="1"/>
</dbReference>
<evidence type="ECO:0000313" key="10">
    <source>
        <dbReference type="Proteomes" id="UP000239209"/>
    </source>
</evidence>
<evidence type="ECO:0000313" key="9">
    <source>
        <dbReference type="EMBL" id="PRY30683.1"/>
    </source>
</evidence>
<dbReference type="AlphaFoldDB" id="A0A2T0SBI6"/>
<dbReference type="InterPro" id="IPR036388">
    <property type="entry name" value="WH-like_DNA-bd_sf"/>
</dbReference>
<dbReference type="PANTHER" id="PTHR43133:SF8">
    <property type="entry name" value="RNA POLYMERASE SIGMA FACTOR HI_1459-RELATED"/>
    <property type="match status" value="1"/>
</dbReference>
<dbReference type="Pfam" id="PF08281">
    <property type="entry name" value="Sigma70_r4_2"/>
    <property type="match status" value="1"/>
</dbReference>
<dbReference type="Gene3D" id="1.10.1740.10">
    <property type="match status" value="1"/>
</dbReference>
<dbReference type="GO" id="GO:0003677">
    <property type="term" value="F:DNA binding"/>
    <property type="evidence" value="ECO:0007669"/>
    <property type="project" value="UniProtKB-KW"/>
</dbReference>
<evidence type="ECO:0000256" key="3">
    <source>
        <dbReference type="ARBA" id="ARBA00023082"/>
    </source>
</evidence>
<dbReference type="PANTHER" id="PTHR43133">
    <property type="entry name" value="RNA POLYMERASE ECF-TYPE SIGMA FACTO"/>
    <property type="match status" value="1"/>
</dbReference>
<dbReference type="Gene3D" id="1.10.10.10">
    <property type="entry name" value="Winged helix-like DNA-binding domain superfamily/Winged helix DNA-binding domain"/>
    <property type="match status" value="1"/>
</dbReference>
<accession>A0A2T0SBI6</accession>
<evidence type="ECO:0000256" key="1">
    <source>
        <dbReference type="ARBA" id="ARBA00010641"/>
    </source>
</evidence>
<dbReference type="InterPro" id="IPR014284">
    <property type="entry name" value="RNA_pol_sigma-70_dom"/>
</dbReference>
<dbReference type="SUPFAM" id="SSF88946">
    <property type="entry name" value="Sigma2 domain of RNA polymerase sigma factors"/>
    <property type="match status" value="1"/>
</dbReference>
<feature type="region of interest" description="Disordered" evidence="6">
    <location>
        <begin position="158"/>
        <end position="180"/>
    </location>
</feature>
<comment type="caution">
    <text evidence="9">The sequence shown here is derived from an EMBL/GenBank/DDBJ whole genome shotgun (WGS) entry which is preliminary data.</text>
</comment>
<dbReference type="SUPFAM" id="SSF88659">
    <property type="entry name" value="Sigma3 and sigma4 domains of RNA polymerase sigma factors"/>
    <property type="match status" value="1"/>
</dbReference>
<comment type="similarity">
    <text evidence="1">Belongs to the sigma-70 factor family. ECF subfamily.</text>
</comment>